<reference evidence="2 3" key="1">
    <citation type="submission" date="2024-04" db="EMBL/GenBank/DDBJ databases">
        <title>Tritrichomonas musculus Genome.</title>
        <authorList>
            <person name="Alves-Ferreira E."/>
            <person name="Grigg M."/>
            <person name="Lorenzi H."/>
            <person name="Galac M."/>
        </authorList>
    </citation>
    <scope>NUCLEOTIDE SEQUENCE [LARGE SCALE GENOMIC DNA]</scope>
    <source>
        <strain evidence="2 3">EAF2021</strain>
    </source>
</reference>
<dbReference type="SUPFAM" id="SSF56112">
    <property type="entry name" value="Protein kinase-like (PK-like)"/>
    <property type="match status" value="1"/>
</dbReference>
<dbReference type="PROSITE" id="PS50011">
    <property type="entry name" value="PROTEIN_KINASE_DOM"/>
    <property type="match status" value="1"/>
</dbReference>
<evidence type="ECO:0000313" key="3">
    <source>
        <dbReference type="Proteomes" id="UP001470230"/>
    </source>
</evidence>
<gene>
    <name evidence="2" type="ORF">M9Y10_027979</name>
</gene>
<proteinExistence type="predicted"/>
<dbReference type="PRINTS" id="PR00109">
    <property type="entry name" value="TYRKINASE"/>
</dbReference>
<name>A0ABR2KLC3_9EUKA</name>
<dbReference type="InterPro" id="IPR001245">
    <property type="entry name" value="Ser-Thr/Tyr_kinase_cat_dom"/>
</dbReference>
<dbReference type="Proteomes" id="UP001470230">
    <property type="component" value="Unassembled WGS sequence"/>
</dbReference>
<dbReference type="InterPro" id="IPR050167">
    <property type="entry name" value="Ser_Thr_protein_kinase"/>
</dbReference>
<organism evidence="2 3">
    <name type="scientific">Tritrichomonas musculus</name>
    <dbReference type="NCBI Taxonomy" id="1915356"/>
    <lineage>
        <taxon>Eukaryota</taxon>
        <taxon>Metamonada</taxon>
        <taxon>Parabasalia</taxon>
        <taxon>Tritrichomonadida</taxon>
        <taxon>Tritrichomonadidae</taxon>
        <taxon>Tritrichomonas</taxon>
    </lineage>
</organism>
<dbReference type="PROSITE" id="PS00108">
    <property type="entry name" value="PROTEIN_KINASE_ST"/>
    <property type="match status" value="1"/>
</dbReference>
<evidence type="ECO:0000313" key="2">
    <source>
        <dbReference type="EMBL" id="KAK8890780.1"/>
    </source>
</evidence>
<dbReference type="InterPro" id="IPR011009">
    <property type="entry name" value="Kinase-like_dom_sf"/>
</dbReference>
<feature type="domain" description="Protein kinase" evidence="1">
    <location>
        <begin position="18"/>
        <end position="300"/>
    </location>
</feature>
<sequence length="328" mass="37630">MNIISTKLINLKKNLFDISKTPISSEGAYGVVYKGKFKTRIHHEDVVIDCAIKYMRTKNSFQQDFELFTREVSNQMSLKHPALLELLGHYIPFCNVGKLTIVTPFMKNGSLCKVLADEKKSSAPHEWTETTRAINIIGIAAGLCYMHQKNLIHRDLKPDNILLDDKFYPKICDFGFSKIFEEGLEAIVNATYLGTQIYMAPELITSKGCNSKIDVFSYALILYELFVQETAFESSKNKNVHTYLECVVNGTRPNIKNDGRFPPFFQSLIDDCWAQDPKDRPSFNKILSSILEAYKNEEIFDSSTVDRDEIDEYILDAIENLDYKFDFK</sequence>
<dbReference type="SMART" id="SM00220">
    <property type="entry name" value="S_TKc"/>
    <property type="match status" value="1"/>
</dbReference>
<keyword evidence="3" id="KW-1185">Reference proteome</keyword>
<dbReference type="PANTHER" id="PTHR23257">
    <property type="entry name" value="SERINE-THREONINE PROTEIN KINASE"/>
    <property type="match status" value="1"/>
</dbReference>
<protein>
    <recommendedName>
        <fullName evidence="1">Protein kinase domain-containing protein</fullName>
    </recommendedName>
</protein>
<comment type="caution">
    <text evidence="2">The sequence shown here is derived from an EMBL/GenBank/DDBJ whole genome shotgun (WGS) entry which is preliminary data.</text>
</comment>
<dbReference type="InterPro" id="IPR008271">
    <property type="entry name" value="Ser/Thr_kinase_AS"/>
</dbReference>
<dbReference type="Pfam" id="PF00069">
    <property type="entry name" value="Pkinase"/>
    <property type="match status" value="1"/>
</dbReference>
<dbReference type="InterPro" id="IPR000719">
    <property type="entry name" value="Prot_kinase_dom"/>
</dbReference>
<dbReference type="Gene3D" id="1.10.510.10">
    <property type="entry name" value="Transferase(Phosphotransferase) domain 1"/>
    <property type="match status" value="1"/>
</dbReference>
<dbReference type="PANTHER" id="PTHR23257:SF969">
    <property type="entry name" value="INTEGRIN-LINKED PROTEIN KINASE"/>
    <property type="match status" value="1"/>
</dbReference>
<evidence type="ECO:0000259" key="1">
    <source>
        <dbReference type="PROSITE" id="PS50011"/>
    </source>
</evidence>
<accession>A0ABR2KLC3</accession>
<dbReference type="EMBL" id="JAPFFF010000004">
    <property type="protein sequence ID" value="KAK8890780.1"/>
    <property type="molecule type" value="Genomic_DNA"/>
</dbReference>